<evidence type="ECO:0000313" key="1">
    <source>
        <dbReference type="EMBL" id="KGF52445.1"/>
    </source>
</evidence>
<dbReference type="Proteomes" id="UP000029614">
    <property type="component" value="Unassembled WGS sequence"/>
</dbReference>
<dbReference type="AlphaFoldDB" id="A0A096B030"/>
<organism evidence="1 2">
    <name type="scientific">Prevotella amnii DNF00058</name>
    <dbReference type="NCBI Taxonomy" id="1401066"/>
    <lineage>
        <taxon>Bacteria</taxon>
        <taxon>Pseudomonadati</taxon>
        <taxon>Bacteroidota</taxon>
        <taxon>Bacteroidia</taxon>
        <taxon>Bacteroidales</taxon>
        <taxon>Prevotellaceae</taxon>
        <taxon>Prevotella</taxon>
    </lineage>
</organism>
<name>A0A096B030_9BACT</name>
<proteinExistence type="predicted"/>
<dbReference type="EMBL" id="JRNU01000012">
    <property type="protein sequence ID" value="KGF52445.1"/>
    <property type="molecule type" value="Genomic_DNA"/>
</dbReference>
<evidence type="ECO:0000313" key="2">
    <source>
        <dbReference type="Proteomes" id="UP000029614"/>
    </source>
</evidence>
<keyword evidence="2" id="KW-1185">Reference proteome</keyword>
<sequence length="76" mass="9465">MYEYYYVYTIAQIELMNIDVPMTCYRHERGKNDPPSRKEMDNAVKKWEERKKHRKWKMEDLLKGKLPKEEKQLKKE</sequence>
<reference evidence="1 2" key="1">
    <citation type="submission" date="2014-07" db="EMBL/GenBank/DDBJ databases">
        <authorList>
            <person name="McCorrison J."/>
            <person name="Sanka R."/>
            <person name="Torralba M."/>
            <person name="Gillis M."/>
            <person name="Haft D.H."/>
            <person name="Methe B."/>
            <person name="Sutton G."/>
            <person name="Nelson K.E."/>
        </authorList>
    </citation>
    <scope>NUCLEOTIDE SEQUENCE [LARGE SCALE GENOMIC DNA]</scope>
    <source>
        <strain evidence="1 2">DNF00058</strain>
    </source>
</reference>
<accession>A0A096B030</accession>
<gene>
    <name evidence="1" type="ORF">HMPREF9302_04020</name>
</gene>
<comment type="caution">
    <text evidence="1">The sequence shown here is derived from an EMBL/GenBank/DDBJ whole genome shotgun (WGS) entry which is preliminary data.</text>
</comment>
<protein>
    <submittedName>
        <fullName evidence="1">Uncharacterized protein</fullName>
    </submittedName>
</protein>